<sequence length="110" mass="12111">MCSFLPQASGFVAMLKFCSSRAPLAINSHFFVFLRSELFTHQISLAIRPNAISSYSSSSLLSITVSMITSPPFLTFTTAILEINTSQLVSIAKTEETSRTLLRVLDLCED</sequence>
<organism evidence="1 2">
    <name type="scientific">Citrullus colocynthis</name>
    <name type="common">colocynth</name>
    <dbReference type="NCBI Taxonomy" id="252529"/>
    <lineage>
        <taxon>Eukaryota</taxon>
        <taxon>Viridiplantae</taxon>
        <taxon>Streptophyta</taxon>
        <taxon>Embryophyta</taxon>
        <taxon>Tracheophyta</taxon>
        <taxon>Spermatophyta</taxon>
        <taxon>Magnoliopsida</taxon>
        <taxon>eudicotyledons</taxon>
        <taxon>Gunneridae</taxon>
        <taxon>Pentapetalae</taxon>
        <taxon>rosids</taxon>
        <taxon>fabids</taxon>
        <taxon>Cucurbitales</taxon>
        <taxon>Cucurbitaceae</taxon>
        <taxon>Benincaseae</taxon>
        <taxon>Citrullus</taxon>
    </lineage>
</organism>
<proteinExistence type="predicted"/>
<accession>A0ABP0YEH2</accession>
<reference evidence="1 2" key="1">
    <citation type="submission" date="2024-03" db="EMBL/GenBank/DDBJ databases">
        <authorList>
            <person name="Gkanogiannis A."/>
            <person name="Becerra Lopez-Lavalle L."/>
        </authorList>
    </citation>
    <scope>NUCLEOTIDE SEQUENCE [LARGE SCALE GENOMIC DNA]</scope>
</reference>
<protein>
    <submittedName>
        <fullName evidence="1">Uncharacterized protein</fullName>
    </submittedName>
</protein>
<evidence type="ECO:0000313" key="2">
    <source>
        <dbReference type="Proteomes" id="UP001642487"/>
    </source>
</evidence>
<keyword evidence="2" id="KW-1185">Reference proteome</keyword>
<evidence type="ECO:0000313" key="1">
    <source>
        <dbReference type="EMBL" id="CAK9318883.1"/>
    </source>
</evidence>
<dbReference type="EMBL" id="OZ021737">
    <property type="protein sequence ID" value="CAK9318883.1"/>
    <property type="molecule type" value="Genomic_DNA"/>
</dbReference>
<name>A0ABP0YEH2_9ROSI</name>
<dbReference type="Proteomes" id="UP001642487">
    <property type="component" value="Chromosome 3"/>
</dbReference>
<gene>
    <name evidence="1" type="ORF">CITCOLO1_LOCUS10860</name>
</gene>